<dbReference type="Proteomes" id="UP000756387">
    <property type="component" value="Unassembled WGS sequence"/>
</dbReference>
<accession>A0ABR9RPX1</accession>
<evidence type="ECO:0000313" key="1">
    <source>
        <dbReference type="EMBL" id="MBE7323608.1"/>
    </source>
</evidence>
<proteinExistence type="predicted"/>
<dbReference type="RefSeq" id="WP_193636923.1">
    <property type="nucleotide sequence ID" value="NZ_JADCSA010000002.1"/>
</dbReference>
<protein>
    <submittedName>
        <fullName evidence="1">Uncharacterized protein</fullName>
    </submittedName>
</protein>
<dbReference type="EMBL" id="JADCSA010000002">
    <property type="protein sequence ID" value="MBE7323608.1"/>
    <property type="molecule type" value="Genomic_DNA"/>
</dbReference>
<reference evidence="1 2" key="1">
    <citation type="submission" date="2020-10" db="EMBL/GenBank/DDBJ databases">
        <title>Nocardioides sp. isolated from sludge.</title>
        <authorList>
            <person name="Zhang X."/>
        </authorList>
    </citation>
    <scope>NUCLEOTIDE SEQUENCE [LARGE SCALE GENOMIC DNA]</scope>
    <source>
        <strain evidence="1 2">Y6</strain>
    </source>
</reference>
<keyword evidence="2" id="KW-1185">Reference proteome</keyword>
<gene>
    <name evidence="1" type="ORF">IEQ44_02945</name>
</gene>
<comment type="caution">
    <text evidence="1">The sequence shown here is derived from an EMBL/GenBank/DDBJ whole genome shotgun (WGS) entry which is preliminary data.</text>
</comment>
<sequence>MSRRTSTDAERRPKLGDYRVHRFGESARPALAFRAQQIQGESYVAEGFLLPSALTPDGRLREGLDHTRGPHVTYFLAESFARPGRFEAAARRVPSRGDLESLPAVRRVAVALDRHGHALLESVAPERVVEVAALARTQTARPVACFEVMRAMWQRAVVRDSEDLWLSSVSPRAFASMRRQFGPHCVRRVGRPVPVRSGDRRVNESLALTPMAIEPPRVLDALTRTLGEATTTAQRWRYARSLAFLCDGLPADLVPEATRRTLHARRELVSVDS</sequence>
<organism evidence="1 2">
    <name type="scientific">Nocardioides malaquae</name>
    <dbReference type="NCBI Taxonomy" id="2773426"/>
    <lineage>
        <taxon>Bacteria</taxon>
        <taxon>Bacillati</taxon>
        <taxon>Actinomycetota</taxon>
        <taxon>Actinomycetes</taxon>
        <taxon>Propionibacteriales</taxon>
        <taxon>Nocardioidaceae</taxon>
        <taxon>Nocardioides</taxon>
    </lineage>
</organism>
<evidence type="ECO:0000313" key="2">
    <source>
        <dbReference type="Proteomes" id="UP000756387"/>
    </source>
</evidence>
<name>A0ABR9RPX1_9ACTN</name>